<reference evidence="5" key="1">
    <citation type="submission" date="2025-08" db="UniProtKB">
        <authorList>
            <consortium name="RefSeq"/>
        </authorList>
    </citation>
    <scope>IDENTIFICATION</scope>
    <source>
        <tissue evidence="5">Leaf</tissue>
    </source>
</reference>
<dbReference type="FunFam" id="1.25.70.10:FF:000001">
    <property type="entry name" value="Mitochondrial transcription termination factor-like"/>
    <property type="match status" value="1"/>
</dbReference>
<proteinExistence type="inferred from homology"/>
<dbReference type="InterPro" id="IPR038538">
    <property type="entry name" value="MTERF_sf"/>
</dbReference>
<dbReference type="GO" id="GO:0003676">
    <property type="term" value="F:nucleic acid binding"/>
    <property type="evidence" value="ECO:0007669"/>
    <property type="project" value="InterPro"/>
</dbReference>
<keyword evidence="2" id="KW-0804">Transcription</keyword>
<protein>
    <submittedName>
        <fullName evidence="5">Transcription termination factor MTERF6, chloroplastic/mitochondrial-like</fullName>
    </submittedName>
</protein>
<dbReference type="AlphaFoldDB" id="A0A6J1AWQ2"/>
<dbReference type="InterPro" id="IPR003690">
    <property type="entry name" value="MTERF"/>
</dbReference>
<evidence type="ECO:0000313" key="5">
    <source>
        <dbReference type="RefSeq" id="XP_021291316.1"/>
    </source>
</evidence>
<dbReference type="OrthoDB" id="637682at2759"/>
<dbReference type="PANTHER" id="PTHR13068:SF166">
    <property type="entry name" value="TRANSCRIPTION TERMINATION FACTOR MTERF15, MITOCHONDRIAL-LIKE"/>
    <property type="match status" value="1"/>
</dbReference>
<evidence type="ECO:0000256" key="2">
    <source>
        <dbReference type="ARBA" id="ARBA00022472"/>
    </source>
</evidence>
<keyword evidence="4" id="KW-1185">Reference proteome</keyword>
<evidence type="ECO:0000313" key="4">
    <source>
        <dbReference type="Proteomes" id="UP000504621"/>
    </source>
</evidence>
<keyword evidence="3" id="KW-0809">Transit peptide</keyword>
<keyword evidence="2" id="KW-0805">Transcription regulation</keyword>
<keyword evidence="2" id="KW-0806">Transcription termination</keyword>
<dbReference type="GO" id="GO:0006353">
    <property type="term" value="P:DNA-templated transcription termination"/>
    <property type="evidence" value="ECO:0007669"/>
    <property type="project" value="UniProtKB-KW"/>
</dbReference>
<evidence type="ECO:0000256" key="1">
    <source>
        <dbReference type="ARBA" id="ARBA00007692"/>
    </source>
</evidence>
<dbReference type="GeneID" id="110421911"/>
<organism evidence="4 5">
    <name type="scientific">Herrania umbratica</name>
    <dbReference type="NCBI Taxonomy" id="108875"/>
    <lineage>
        <taxon>Eukaryota</taxon>
        <taxon>Viridiplantae</taxon>
        <taxon>Streptophyta</taxon>
        <taxon>Embryophyta</taxon>
        <taxon>Tracheophyta</taxon>
        <taxon>Spermatophyta</taxon>
        <taxon>Magnoliopsida</taxon>
        <taxon>eudicotyledons</taxon>
        <taxon>Gunneridae</taxon>
        <taxon>Pentapetalae</taxon>
        <taxon>rosids</taxon>
        <taxon>malvids</taxon>
        <taxon>Malvales</taxon>
        <taxon>Malvaceae</taxon>
        <taxon>Byttnerioideae</taxon>
        <taxon>Herrania</taxon>
    </lineage>
</organism>
<accession>A0A6J1AWQ2</accession>
<dbReference type="SMART" id="SM00733">
    <property type="entry name" value="Mterf"/>
    <property type="match status" value="6"/>
</dbReference>
<dbReference type="RefSeq" id="XP_021291316.1">
    <property type="nucleotide sequence ID" value="XM_021435641.1"/>
</dbReference>
<name>A0A6J1AWQ2_9ROSI</name>
<dbReference type="PANTHER" id="PTHR13068">
    <property type="entry name" value="CGI-12 PROTEIN-RELATED"/>
    <property type="match status" value="1"/>
</dbReference>
<comment type="similarity">
    <text evidence="1">Belongs to the mTERF family.</text>
</comment>
<evidence type="ECO:0000256" key="3">
    <source>
        <dbReference type="ARBA" id="ARBA00022946"/>
    </source>
</evidence>
<dbReference type="Gene3D" id="1.25.70.10">
    <property type="entry name" value="Transcription termination factor 3, mitochondrial"/>
    <property type="match status" value="1"/>
</dbReference>
<sequence length="388" mass="43987">MFYFLSRTLLHRRCAVTGSAAAQKLSLVQKLPFSQLSPKPILAKVNQHSSVISFLINACGLSPKSALSASKKLHFETSERPNLVLSFFKNHGFSRTQISKIIGRTPELLLYQPEKTLLPKFEFFYSKGISSSDLAALVYTCPRVIVTGLQSKIVPSFNCLEELLKSKDKAIAAIKHFPFILCHDIEGKVAILRDHGVPDPNIALFVRRWPHLSMSNPDKFNQTVEVVKEMGINPLKSQFVVAIVAVKKIGTDVWERKVNLYKSWGCSEEQIIASFTKFPWCMIASENKISSAMDFFVNKMGWKANAVVERPILISLSLENRILPRAPVLQFVLSKGLLEEKVSKVAWMFTCPEKRFVRKCLTWHKYEPQLLQLYRGKLDLCKVREGSI</sequence>
<dbReference type="Pfam" id="PF02536">
    <property type="entry name" value="mTERF"/>
    <property type="match status" value="1"/>
</dbReference>
<gene>
    <name evidence="5" type="primary">LOC110421911</name>
</gene>
<dbReference type="Proteomes" id="UP000504621">
    <property type="component" value="Unplaced"/>
</dbReference>